<dbReference type="Gene3D" id="1.25.40.10">
    <property type="entry name" value="Tetratricopeptide repeat domain"/>
    <property type="match status" value="2"/>
</dbReference>
<dbReference type="InterPro" id="IPR019734">
    <property type="entry name" value="TPR_rpt"/>
</dbReference>
<organism evidence="2 3">
    <name type="scientific">Dokdonella ginsengisoli</name>
    <dbReference type="NCBI Taxonomy" id="363846"/>
    <lineage>
        <taxon>Bacteria</taxon>
        <taxon>Pseudomonadati</taxon>
        <taxon>Pseudomonadota</taxon>
        <taxon>Gammaproteobacteria</taxon>
        <taxon>Lysobacterales</taxon>
        <taxon>Rhodanobacteraceae</taxon>
        <taxon>Dokdonella</taxon>
    </lineage>
</organism>
<evidence type="ECO:0000313" key="2">
    <source>
        <dbReference type="EMBL" id="MFC4820922.1"/>
    </source>
</evidence>
<dbReference type="InterPro" id="IPR011990">
    <property type="entry name" value="TPR-like_helical_dom_sf"/>
</dbReference>
<dbReference type="InterPro" id="IPR024983">
    <property type="entry name" value="CHAT_dom"/>
</dbReference>
<dbReference type="EMBL" id="JBHSHD010000008">
    <property type="protein sequence ID" value="MFC4820922.1"/>
    <property type="molecule type" value="Genomic_DNA"/>
</dbReference>
<name>A0ABV9QV15_9GAMM</name>
<feature type="domain" description="CHAT" evidence="1">
    <location>
        <begin position="789"/>
        <end position="1090"/>
    </location>
</feature>
<sequence>MPSAQRRTRTGIASNARSRGRSAIAGLLVALLAGFAVPAARAADTAALRPGASHAVRLAPGEHASYRISLPRGRSALLSIRQQDGMLHLRARAGDADDSPLLQTQAGRAAMLRVYLVAEAASSWDVDVAAAKPERAVSFTVELGAEHATRAGDRDGAKAERFYAEAEALRRAAGGVEGGRGSGDVDVARRRYREAASLWTHLGDACAALRAGSGLARLELAQARYPQAQAAAERALAHGCDATDPAFDAERAVARRTLAAALGYQGEFETSAEQSERALALYRRTGDRRFEGVALGNLSAVYRSLGETHKALQAAADALRIAQETGDAQGVEFSRSNLASSHLARGEFGSALAVYRQTLDELRATPYPLAEGLAWNELGSLYQRLGERGDARAAWTRAHAVWSSSGNRSGAAETWIAQGGAALDEGDTASAEAAFAQAAQIARADGLRSLEAHALCGLGRVAAAANDGPTARARLRESLALATVLRETAAIVAAEQALGDLDLRERNWASARAHYGRALSQARRGGDASAEAAAGASLARVDAATGKPAAAQASIERALAIVESQRAAIADPGLRTAFFASQHEYYALAIDVEMALERRTPRKGHAERALEIAERARARSLLDLLAERSIGIEREVDPALLAQEREAADRQRRLAWRLARTPQAQAGGLRDEVAAALRDLDTARGRLRAASPRYAAIAHPAPLRVDRARADLLGADEAIFEFWLGQTQSYLWVLRADGLESYELPPRAQIAGSVRALLDGVTTTRRVDAGVPLERRAALDAESEAAVRRLASALAQQVFPPALRARWPRQAAIVADAELQGVPFALLADELVDGERPAPVLLPSIAALRSLRELPERHSAGAGAAILADPVFAPDDPRLQPRRDASVRRPAEARDAAIAGLPRLLASRAEAQAIAALASSERSWLALDFAASREAAMRADWSAYAFAHFATHAVLDARHPQLSGIVLSLYDEAGRAQDGFLRVDDLYALRMPVELVTLGACDSAQGADLPGEGVLSLARAFFYAGTRRVVANLWSVDDRASAAFMHAFYRHLLQGGLRPPQALARAQEQLRQNPRFASAYYWSGFVLQGDWR</sequence>
<comment type="caution">
    <text evidence="2">The sequence shown here is derived from an EMBL/GenBank/DDBJ whole genome shotgun (WGS) entry which is preliminary data.</text>
</comment>
<dbReference type="PANTHER" id="PTHR10098:SF108">
    <property type="entry name" value="TETRATRICOPEPTIDE REPEAT PROTEIN 28"/>
    <property type="match status" value="1"/>
</dbReference>
<reference evidence="3" key="1">
    <citation type="journal article" date="2019" name="Int. J. Syst. Evol. Microbiol.">
        <title>The Global Catalogue of Microorganisms (GCM) 10K type strain sequencing project: providing services to taxonomists for standard genome sequencing and annotation.</title>
        <authorList>
            <consortium name="The Broad Institute Genomics Platform"/>
            <consortium name="The Broad Institute Genome Sequencing Center for Infectious Disease"/>
            <person name="Wu L."/>
            <person name="Ma J."/>
        </authorList>
    </citation>
    <scope>NUCLEOTIDE SEQUENCE [LARGE SCALE GENOMIC DNA]</scope>
    <source>
        <strain evidence="3">CCUG 30340</strain>
    </source>
</reference>
<evidence type="ECO:0000259" key="1">
    <source>
        <dbReference type="Pfam" id="PF12770"/>
    </source>
</evidence>
<dbReference type="Proteomes" id="UP001595886">
    <property type="component" value="Unassembled WGS sequence"/>
</dbReference>
<gene>
    <name evidence="2" type="ORF">ACFO6Q_11335</name>
</gene>
<dbReference type="SUPFAM" id="SSF48452">
    <property type="entry name" value="TPR-like"/>
    <property type="match status" value="2"/>
</dbReference>
<dbReference type="Pfam" id="PF12770">
    <property type="entry name" value="CHAT"/>
    <property type="match status" value="1"/>
</dbReference>
<accession>A0ABV9QV15</accession>
<dbReference type="RefSeq" id="WP_380021063.1">
    <property type="nucleotide sequence ID" value="NZ_JBHSHD010000008.1"/>
</dbReference>
<evidence type="ECO:0000313" key="3">
    <source>
        <dbReference type="Proteomes" id="UP001595886"/>
    </source>
</evidence>
<keyword evidence="3" id="KW-1185">Reference proteome</keyword>
<dbReference type="SMART" id="SM00028">
    <property type="entry name" value="TPR"/>
    <property type="match status" value="6"/>
</dbReference>
<protein>
    <submittedName>
        <fullName evidence="2">CHAT domain-containing protein</fullName>
    </submittedName>
</protein>
<proteinExistence type="predicted"/>
<dbReference type="PANTHER" id="PTHR10098">
    <property type="entry name" value="RAPSYN-RELATED"/>
    <property type="match status" value="1"/>
</dbReference>
<dbReference type="Pfam" id="PF13424">
    <property type="entry name" value="TPR_12"/>
    <property type="match status" value="1"/>
</dbReference>